<dbReference type="STRING" id="1913578.LPB140_05500"/>
<dbReference type="SUPFAM" id="SSF52151">
    <property type="entry name" value="FabD/lysophospholipase-like"/>
    <property type="match status" value="1"/>
</dbReference>
<keyword evidence="3" id="KW-0012">Acyltransferase</keyword>
<dbReference type="EC" id="2.3.1.39" evidence="1"/>
<evidence type="ECO:0000256" key="3">
    <source>
        <dbReference type="ARBA" id="ARBA00023315"/>
    </source>
</evidence>
<dbReference type="InterPro" id="IPR016035">
    <property type="entry name" value="Acyl_Trfase/lysoPLipase"/>
</dbReference>
<dbReference type="Gene3D" id="3.30.70.250">
    <property type="entry name" value="Malonyl-CoA ACP transacylase, ACP-binding"/>
    <property type="match status" value="1"/>
</dbReference>
<organism evidence="5 6">
    <name type="scientific">Sphingorhabdus lutea</name>
    <dbReference type="NCBI Taxonomy" id="1913578"/>
    <lineage>
        <taxon>Bacteria</taxon>
        <taxon>Pseudomonadati</taxon>
        <taxon>Pseudomonadota</taxon>
        <taxon>Alphaproteobacteria</taxon>
        <taxon>Sphingomonadales</taxon>
        <taxon>Sphingomonadaceae</taxon>
        <taxon>Sphingorhabdus</taxon>
    </lineage>
</organism>
<dbReference type="InterPro" id="IPR001227">
    <property type="entry name" value="Ac_transferase_dom_sf"/>
</dbReference>
<dbReference type="OrthoDB" id="5756162at2"/>
<sequence length="346" mass="37673">MAAEKKKALVIFPGRGSYNANELGYLHSHHGANNDWLHMVDKVRSDAGQPPITQMDKAEKFTPSTHLTGDNASLLIYACAMADFMAINRDKYDVVAVTGNSMGWYLALAGSGILSMENGAKLVNNMGNIMHEHGVGGQIIYPISGDDWHIDKEKYALVHHLLTEAKGVDGIRVELSINLGGMAVFAADDAGLRWLMEKLPKSGNFPLKLAQHAAFHSPILDHILPLARAANPAGHIDRGQIPAIDGDGCIWSPHAFEQGDIFDYTLGRQINRTYDYSKAVSVAVREFAPDQIILTGPGNALGAVTAQSLIQMGAYGLKNRDDFMERQAADPIILSMGLAEQRQYIL</sequence>
<proteinExistence type="predicted"/>
<evidence type="ECO:0000256" key="1">
    <source>
        <dbReference type="ARBA" id="ARBA00013258"/>
    </source>
</evidence>
<evidence type="ECO:0000256" key="4">
    <source>
        <dbReference type="ARBA" id="ARBA00048462"/>
    </source>
</evidence>
<dbReference type="PANTHER" id="PTHR42681">
    <property type="entry name" value="MALONYL-COA-ACYL CARRIER PROTEIN TRANSACYLASE, MITOCHONDRIAL"/>
    <property type="match status" value="1"/>
</dbReference>
<accession>A0A1L3JB40</accession>
<comment type="catalytic activity">
    <reaction evidence="4">
        <text>holo-[ACP] + malonyl-CoA = malonyl-[ACP] + CoA</text>
        <dbReference type="Rhea" id="RHEA:41792"/>
        <dbReference type="Rhea" id="RHEA-COMP:9623"/>
        <dbReference type="Rhea" id="RHEA-COMP:9685"/>
        <dbReference type="ChEBI" id="CHEBI:57287"/>
        <dbReference type="ChEBI" id="CHEBI:57384"/>
        <dbReference type="ChEBI" id="CHEBI:64479"/>
        <dbReference type="ChEBI" id="CHEBI:78449"/>
        <dbReference type="EC" id="2.3.1.39"/>
    </reaction>
</comment>
<dbReference type="Proteomes" id="UP000242561">
    <property type="component" value="Chromosome"/>
</dbReference>
<gene>
    <name evidence="5" type="ORF">LPB140_05500</name>
</gene>
<evidence type="ECO:0000313" key="6">
    <source>
        <dbReference type="Proteomes" id="UP000242561"/>
    </source>
</evidence>
<protein>
    <recommendedName>
        <fullName evidence="1">[acyl-carrier-protein] S-malonyltransferase</fullName>
        <ecNumber evidence="1">2.3.1.39</ecNumber>
    </recommendedName>
</protein>
<keyword evidence="2" id="KW-0808">Transferase</keyword>
<dbReference type="GO" id="GO:0006633">
    <property type="term" value="P:fatty acid biosynthetic process"/>
    <property type="evidence" value="ECO:0007669"/>
    <property type="project" value="TreeGrafter"/>
</dbReference>
<evidence type="ECO:0000313" key="5">
    <source>
        <dbReference type="EMBL" id="APG62342.1"/>
    </source>
</evidence>
<dbReference type="AlphaFoldDB" id="A0A1L3JB40"/>
<dbReference type="KEGG" id="sphl:LPB140_05500"/>
<dbReference type="EMBL" id="CP018154">
    <property type="protein sequence ID" value="APG62342.1"/>
    <property type="molecule type" value="Genomic_DNA"/>
</dbReference>
<reference evidence="5 6" key="1">
    <citation type="submission" date="2016-11" db="EMBL/GenBank/DDBJ databases">
        <title>Sphingorhabdus sp. LPB0140, isolated from marine environment.</title>
        <authorList>
            <person name="Kim E."/>
            <person name="Yi H."/>
        </authorList>
    </citation>
    <scope>NUCLEOTIDE SEQUENCE [LARGE SCALE GENOMIC DNA]</scope>
    <source>
        <strain evidence="5 6">LPB0140</strain>
    </source>
</reference>
<dbReference type="RefSeq" id="WP_072558992.1">
    <property type="nucleotide sequence ID" value="NZ_CP018154.1"/>
</dbReference>
<keyword evidence="6" id="KW-1185">Reference proteome</keyword>
<name>A0A1L3JB40_9SPHN</name>
<dbReference type="Gene3D" id="3.40.366.10">
    <property type="entry name" value="Malonyl-Coenzyme A Acyl Carrier Protein, domain 2"/>
    <property type="match status" value="1"/>
</dbReference>
<dbReference type="GO" id="GO:0004314">
    <property type="term" value="F:[acyl-carrier-protein] S-malonyltransferase activity"/>
    <property type="evidence" value="ECO:0007669"/>
    <property type="project" value="UniProtKB-EC"/>
</dbReference>
<dbReference type="PANTHER" id="PTHR42681:SF1">
    <property type="entry name" value="MALONYL-COA-ACYL CARRIER PROTEIN TRANSACYLASE, MITOCHONDRIAL"/>
    <property type="match status" value="1"/>
</dbReference>
<evidence type="ECO:0000256" key="2">
    <source>
        <dbReference type="ARBA" id="ARBA00022679"/>
    </source>
</evidence>
<dbReference type="InterPro" id="IPR050858">
    <property type="entry name" value="Mal-CoA-ACP_Trans/PKS_FabD"/>
</dbReference>